<organism evidence="2 3">
    <name type="scientific">Proteus columbae</name>
    <dbReference type="NCBI Taxonomy" id="1987580"/>
    <lineage>
        <taxon>Bacteria</taxon>
        <taxon>Pseudomonadati</taxon>
        <taxon>Pseudomonadota</taxon>
        <taxon>Gammaproteobacteria</taxon>
        <taxon>Enterobacterales</taxon>
        <taxon>Morganellaceae</taxon>
        <taxon>Proteus</taxon>
    </lineage>
</organism>
<dbReference type="KEGG" id="pcol:F1325_18730"/>
<reference evidence="2 3" key="1">
    <citation type="submission" date="2019-09" db="EMBL/GenBank/DDBJ databases">
        <title>Emergence of a chromosome-mediated tetracycline resistance gene in Proteus strain.</title>
        <authorList>
            <person name="He D."/>
            <person name="Wang L."/>
        </authorList>
    </citation>
    <scope>NUCLEOTIDE SEQUENCE [LARGE SCALE GENOMIC DNA]</scope>
    <source>
        <strain evidence="2 3">T60</strain>
    </source>
</reference>
<dbReference type="RefSeq" id="WP_109374155.1">
    <property type="nucleotide sequence ID" value="NZ_CP043925.1"/>
</dbReference>
<dbReference type="GO" id="GO:0003677">
    <property type="term" value="F:DNA binding"/>
    <property type="evidence" value="ECO:0007669"/>
    <property type="project" value="InterPro"/>
</dbReference>
<accession>A0A6I7DC34</accession>
<dbReference type="Proteomes" id="UP000464700">
    <property type="component" value="Chromosome"/>
</dbReference>
<dbReference type="InterPro" id="IPR010982">
    <property type="entry name" value="Lambda_DNA-bd_dom_sf"/>
</dbReference>
<name>A0A6I7DC34_9GAMM</name>
<sequence length="93" mass="10990">MKLRSHKELHNEMMEDEEYRVAWDDETRKEKLRDTLAQWRKRDNLTKAQVAERMGVTPPVITRIENNITKASIDTLARYAYACGIKNPIIPLY</sequence>
<dbReference type="Pfam" id="PF01381">
    <property type="entry name" value="HTH_3"/>
    <property type="match status" value="1"/>
</dbReference>
<evidence type="ECO:0000313" key="2">
    <source>
        <dbReference type="EMBL" id="QHN12355.1"/>
    </source>
</evidence>
<evidence type="ECO:0000313" key="3">
    <source>
        <dbReference type="Proteomes" id="UP000464700"/>
    </source>
</evidence>
<feature type="domain" description="HTH cro/C1-type" evidence="1">
    <location>
        <begin position="36"/>
        <end position="92"/>
    </location>
</feature>
<dbReference type="EMBL" id="CP043925">
    <property type="protein sequence ID" value="QHN12355.1"/>
    <property type="molecule type" value="Genomic_DNA"/>
</dbReference>
<dbReference type="SMART" id="SM00530">
    <property type="entry name" value="HTH_XRE"/>
    <property type="match status" value="1"/>
</dbReference>
<dbReference type="CDD" id="cd00093">
    <property type="entry name" value="HTH_XRE"/>
    <property type="match status" value="1"/>
</dbReference>
<dbReference type="InterPro" id="IPR001387">
    <property type="entry name" value="Cro/C1-type_HTH"/>
</dbReference>
<dbReference type="PROSITE" id="PS50943">
    <property type="entry name" value="HTH_CROC1"/>
    <property type="match status" value="1"/>
</dbReference>
<dbReference type="AlphaFoldDB" id="A0A6I7DC34"/>
<protein>
    <submittedName>
        <fullName evidence="2">Helix-turn-helix transcriptional regulator</fullName>
    </submittedName>
</protein>
<dbReference type="Gene3D" id="1.10.260.40">
    <property type="entry name" value="lambda repressor-like DNA-binding domains"/>
    <property type="match status" value="1"/>
</dbReference>
<gene>
    <name evidence="2" type="ORF">F1325_18730</name>
</gene>
<proteinExistence type="predicted"/>
<keyword evidence="3" id="KW-1185">Reference proteome</keyword>
<evidence type="ECO:0000259" key="1">
    <source>
        <dbReference type="PROSITE" id="PS50943"/>
    </source>
</evidence>
<dbReference type="SUPFAM" id="SSF47413">
    <property type="entry name" value="lambda repressor-like DNA-binding domains"/>
    <property type="match status" value="1"/>
</dbReference>